<proteinExistence type="predicted"/>
<evidence type="ECO:0000313" key="4">
    <source>
        <dbReference type="Proteomes" id="UP001597601"/>
    </source>
</evidence>
<name>A0ABW5XMV1_9SPHI</name>
<accession>A0ABW5XMV1</accession>
<reference evidence="4" key="1">
    <citation type="journal article" date="2019" name="Int. J. Syst. Evol. Microbiol.">
        <title>The Global Catalogue of Microorganisms (GCM) 10K type strain sequencing project: providing services to taxonomists for standard genome sequencing and annotation.</title>
        <authorList>
            <consortium name="The Broad Institute Genomics Platform"/>
            <consortium name="The Broad Institute Genome Sequencing Center for Infectious Disease"/>
            <person name="Wu L."/>
            <person name="Ma J."/>
        </authorList>
    </citation>
    <scope>NUCLEOTIDE SEQUENCE [LARGE SCALE GENOMIC DNA]</scope>
    <source>
        <strain evidence="4">KCTC 52232</strain>
    </source>
</reference>
<dbReference type="Pfam" id="PF13572">
    <property type="entry name" value="DUF4134"/>
    <property type="match status" value="1"/>
</dbReference>
<comment type="caution">
    <text evidence="3">The sequence shown here is derived from an EMBL/GenBank/DDBJ whole genome shotgun (WGS) entry which is preliminary data.</text>
</comment>
<feature type="transmembrane region" description="Helical" evidence="1">
    <location>
        <begin position="42"/>
        <end position="59"/>
    </location>
</feature>
<sequence>MKFLLSVCCCLITAAALAQPGIAEMQQAKQDLSNSFFSAFDFALVLAILFGTFGALQIYHNWQMGEKRMDAVVAAWFFASFFMILAGPFLRALFGI</sequence>
<keyword evidence="1" id="KW-1133">Transmembrane helix</keyword>
<evidence type="ECO:0000313" key="3">
    <source>
        <dbReference type="EMBL" id="MFD2865119.1"/>
    </source>
</evidence>
<dbReference type="InterPro" id="IPR025408">
    <property type="entry name" value="DUF4134"/>
</dbReference>
<keyword evidence="2" id="KW-0732">Signal</keyword>
<evidence type="ECO:0000256" key="2">
    <source>
        <dbReference type="SAM" id="SignalP"/>
    </source>
</evidence>
<protein>
    <submittedName>
        <fullName evidence="3">DUF4134 family protein</fullName>
    </submittedName>
</protein>
<dbReference type="Proteomes" id="UP001597601">
    <property type="component" value="Unassembled WGS sequence"/>
</dbReference>
<feature type="transmembrane region" description="Helical" evidence="1">
    <location>
        <begin position="71"/>
        <end position="94"/>
    </location>
</feature>
<gene>
    <name evidence="3" type="ORF">ACFSYC_10520</name>
</gene>
<evidence type="ECO:0000256" key="1">
    <source>
        <dbReference type="SAM" id="Phobius"/>
    </source>
</evidence>
<feature type="chain" id="PRO_5047542135" evidence="2">
    <location>
        <begin position="19"/>
        <end position="96"/>
    </location>
</feature>
<organism evidence="3 4">
    <name type="scientific">Mucilaginibacter antarcticus</name>
    <dbReference type="NCBI Taxonomy" id="1855725"/>
    <lineage>
        <taxon>Bacteria</taxon>
        <taxon>Pseudomonadati</taxon>
        <taxon>Bacteroidota</taxon>
        <taxon>Sphingobacteriia</taxon>
        <taxon>Sphingobacteriales</taxon>
        <taxon>Sphingobacteriaceae</taxon>
        <taxon>Mucilaginibacter</taxon>
    </lineage>
</organism>
<keyword evidence="1" id="KW-0812">Transmembrane</keyword>
<keyword evidence="4" id="KW-1185">Reference proteome</keyword>
<dbReference type="RefSeq" id="WP_377126856.1">
    <property type="nucleotide sequence ID" value="NZ_JBHUON010000010.1"/>
</dbReference>
<keyword evidence="1" id="KW-0472">Membrane</keyword>
<dbReference type="EMBL" id="JBHUON010000010">
    <property type="protein sequence ID" value="MFD2865119.1"/>
    <property type="molecule type" value="Genomic_DNA"/>
</dbReference>
<feature type="signal peptide" evidence="2">
    <location>
        <begin position="1"/>
        <end position="18"/>
    </location>
</feature>